<evidence type="ECO:0000256" key="1">
    <source>
        <dbReference type="SAM" id="SignalP"/>
    </source>
</evidence>
<dbReference type="Proteomes" id="UP000297910">
    <property type="component" value="Unassembled WGS sequence"/>
</dbReference>
<protein>
    <recommendedName>
        <fullName evidence="4">Cell wall protein PhiA</fullName>
    </recommendedName>
</protein>
<evidence type="ECO:0000313" key="3">
    <source>
        <dbReference type="Proteomes" id="UP000297910"/>
    </source>
</evidence>
<keyword evidence="3" id="KW-1185">Reference proteome</keyword>
<organism evidence="2 3">
    <name type="scientific">Botrytis paeoniae</name>
    <dbReference type="NCBI Taxonomy" id="278948"/>
    <lineage>
        <taxon>Eukaryota</taxon>
        <taxon>Fungi</taxon>
        <taxon>Dikarya</taxon>
        <taxon>Ascomycota</taxon>
        <taxon>Pezizomycotina</taxon>
        <taxon>Leotiomycetes</taxon>
        <taxon>Helotiales</taxon>
        <taxon>Sclerotiniaceae</taxon>
        <taxon>Botrytis</taxon>
    </lineage>
</organism>
<dbReference type="AlphaFoldDB" id="A0A4Z1G4N1"/>
<accession>A0A4Z1G4N1</accession>
<sequence>MLSKTLIATILAGTVAASPVVASTASTASTTYMLRTFPTGAGSIFRGLEITADNGYLWVGKQTTPGKHKYVSMYTVIQFSFDNGYVTIQEGQELYISGNTTTYAAPNANIQNAAGWVFVAPYSAPNTSVGSLTFPGYDFYACSGSEADVYTIAAILTDNLPAPGKCEKIQLIAQ</sequence>
<evidence type="ECO:0008006" key="4">
    <source>
        <dbReference type="Google" id="ProtNLM"/>
    </source>
</evidence>
<keyword evidence="1" id="KW-0732">Signal</keyword>
<feature type="signal peptide" evidence="1">
    <location>
        <begin position="1"/>
        <end position="17"/>
    </location>
</feature>
<comment type="caution">
    <text evidence="2">The sequence shown here is derived from an EMBL/GenBank/DDBJ whole genome shotgun (WGS) entry which is preliminary data.</text>
</comment>
<evidence type="ECO:0000313" key="2">
    <source>
        <dbReference type="EMBL" id="TGO29253.1"/>
    </source>
</evidence>
<gene>
    <name evidence="2" type="ORF">BPAE_0017g00610</name>
</gene>
<reference evidence="2 3" key="1">
    <citation type="submission" date="2017-12" db="EMBL/GenBank/DDBJ databases">
        <title>Comparative genomics of Botrytis spp.</title>
        <authorList>
            <person name="Valero-Jimenez C.A."/>
            <person name="Tapia P."/>
            <person name="Veloso J."/>
            <person name="Silva-Moreno E."/>
            <person name="Staats M."/>
            <person name="Valdes J.H."/>
            <person name="Van Kan J.A.L."/>
        </authorList>
    </citation>
    <scope>NUCLEOTIDE SEQUENCE [LARGE SCALE GENOMIC DNA]</scope>
    <source>
        <strain evidence="2 3">Bp0003</strain>
    </source>
</reference>
<feature type="chain" id="PRO_5021458708" description="Cell wall protein PhiA" evidence="1">
    <location>
        <begin position="18"/>
        <end position="174"/>
    </location>
</feature>
<proteinExistence type="predicted"/>
<name>A0A4Z1G4N1_9HELO</name>
<dbReference type="EMBL" id="PQXI01000017">
    <property type="protein sequence ID" value="TGO29253.1"/>
    <property type="molecule type" value="Genomic_DNA"/>
</dbReference>